<evidence type="ECO:0000256" key="1">
    <source>
        <dbReference type="ARBA" id="ARBA00001070"/>
    </source>
</evidence>
<dbReference type="InterPro" id="IPR001375">
    <property type="entry name" value="Peptidase_S9_cat"/>
</dbReference>
<dbReference type="Pfam" id="PF00326">
    <property type="entry name" value="Peptidase_S9"/>
    <property type="match status" value="1"/>
</dbReference>
<comment type="catalytic activity">
    <reaction evidence="1">
        <text>Hydrolysis of Pro-|-Xaa &gt;&gt; Ala-|-Xaa in oligopeptides.</text>
        <dbReference type="EC" id="3.4.21.26"/>
    </reaction>
</comment>
<evidence type="ECO:0000256" key="3">
    <source>
        <dbReference type="ARBA" id="ARBA00022670"/>
    </source>
</evidence>
<comment type="caution">
    <text evidence="9">The sequence shown here is derived from an EMBL/GenBank/DDBJ whole genome shotgun (WGS) entry which is preliminary data.</text>
</comment>
<dbReference type="Proteomes" id="UP001556220">
    <property type="component" value="Unassembled WGS sequence"/>
</dbReference>
<keyword evidence="3" id="KW-0645">Protease</keyword>
<dbReference type="InterPro" id="IPR051167">
    <property type="entry name" value="Prolyl_oligopep/macrocyclase"/>
</dbReference>
<feature type="chain" id="PRO_5045532736" description="prolyl oligopeptidase" evidence="6">
    <location>
        <begin position="30"/>
        <end position="736"/>
    </location>
</feature>
<dbReference type="InterPro" id="IPR023302">
    <property type="entry name" value="Pept_S9A_N"/>
</dbReference>
<dbReference type="EC" id="3.4.21.26" evidence="2"/>
<dbReference type="PRINTS" id="PR00862">
    <property type="entry name" value="PROLIGOPTASE"/>
</dbReference>
<dbReference type="SUPFAM" id="SSF53474">
    <property type="entry name" value="alpha/beta-Hydrolases"/>
    <property type="match status" value="1"/>
</dbReference>
<evidence type="ECO:0000256" key="5">
    <source>
        <dbReference type="ARBA" id="ARBA00022825"/>
    </source>
</evidence>
<evidence type="ECO:0000259" key="8">
    <source>
        <dbReference type="Pfam" id="PF02897"/>
    </source>
</evidence>
<evidence type="ECO:0000313" key="10">
    <source>
        <dbReference type="Proteomes" id="UP001556220"/>
    </source>
</evidence>
<feature type="domain" description="Peptidase S9 prolyl oligopeptidase catalytic" evidence="7">
    <location>
        <begin position="521"/>
        <end position="733"/>
    </location>
</feature>
<keyword evidence="10" id="KW-1185">Reference proteome</keyword>
<evidence type="ECO:0000256" key="4">
    <source>
        <dbReference type="ARBA" id="ARBA00022801"/>
    </source>
</evidence>
<accession>A0ABV3QFK3</accession>
<keyword evidence="5" id="KW-0720">Serine protease</keyword>
<gene>
    <name evidence="9" type="ORF">ABQJ54_12710</name>
</gene>
<protein>
    <recommendedName>
        <fullName evidence="2">prolyl oligopeptidase</fullName>
        <ecNumber evidence="2">3.4.21.26</ecNumber>
    </recommendedName>
</protein>
<sequence length="736" mass="79201">MRRLLRWSAPLAVATAASLFAPFASFAFAAQDGAPPPARTADVVEHLFGHTVHDPYRWMEGDNNDEFQRWLVAQGQYTRAKLDALPTLQRWQQALARVDGTTVIHRNQRDAGGRLFFIRQGAEGSGTLMVRDAGGTERVLLDPSTIQGDGGHASITLYTPSPDGSKVAVNVDHGGSEVTRLEVLDVKTGKPTGDAVEPVWGEFGAEWLPDGSGFVYTQMAPPAQRTGGDPLQDMRARLHKLGTPVSQDTILLRAGQGEGVNPSFAMPARSFPVIAFPAGSRWALGQSLGAQADQRYCVAPQAEAMKPGASWHCIADLDDHVQAAAIHGDTLYLVSTRARSNGEVLALDLSRPDASIRQARSILPLQGDDMVAGVGLYDAQQVAPARDALYVKVSRNGIDDIRRIDYRTGKVDAVPMPLSGSASLFHADPGQDGFLLELRGWTTPPKSWRYDPADRTLHSLGQDEASPADYGMVEATETELVSPDGTHVPLTILHRKDATLDGSHRAIVFAYGSYGISILPSFKPTRLAWVKQGNVFAYVHIRGGGEKGEAWHQAGRGPNKHKGVEDFVAAVQRLGELGYSRPQRTALISGSAGGLAVGGAIVHDPDKFGAAVCLVGELNPIRLLHARNGANQIGEMGDPRKASDFPWMLAMDPYQQIKPHTAYPAVLLAVGLNDNRVSTWQTGKFAARLRTADTSGRPVWIRTDANGGHGMQTSLGAEAAEFADIYAFLDAQLPAQ</sequence>
<dbReference type="SUPFAM" id="SSF50993">
    <property type="entry name" value="Peptidase/esterase 'gauge' domain"/>
    <property type="match status" value="1"/>
</dbReference>
<feature type="signal peptide" evidence="6">
    <location>
        <begin position="1"/>
        <end position="29"/>
    </location>
</feature>
<dbReference type="InterPro" id="IPR029058">
    <property type="entry name" value="AB_hydrolase_fold"/>
</dbReference>
<organism evidence="9 10">
    <name type="scientific">Rhodanobacter lycopersici</name>
    <dbReference type="NCBI Taxonomy" id="3162487"/>
    <lineage>
        <taxon>Bacteria</taxon>
        <taxon>Pseudomonadati</taxon>
        <taxon>Pseudomonadota</taxon>
        <taxon>Gammaproteobacteria</taxon>
        <taxon>Lysobacterales</taxon>
        <taxon>Rhodanobacteraceae</taxon>
        <taxon>Rhodanobacter</taxon>
    </lineage>
</organism>
<dbReference type="RefSeq" id="WP_367854680.1">
    <property type="nucleotide sequence ID" value="NZ_JBFOHK010000003.1"/>
</dbReference>
<evidence type="ECO:0000256" key="2">
    <source>
        <dbReference type="ARBA" id="ARBA00011897"/>
    </source>
</evidence>
<evidence type="ECO:0000313" key="9">
    <source>
        <dbReference type="EMBL" id="MEW9572613.1"/>
    </source>
</evidence>
<reference evidence="9 10" key="1">
    <citation type="submission" date="2024-06" db="EMBL/GenBank/DDBJ databases">
        <authorList>
            <person name="Woo H."/>
        </authorList>
    </citation>
    <scope>NUCLEOTIDE SEQUENCE [LARGE SCALE GENOMIC DNA]</scope>
    <source>
        <strain evidence="9 10">Si-c</strain>
    </source>
</reference>
<dbReference type="Gene3D" id="3.40.50.1820">
    <property type="entry name" value="alpha/beta hydrolase"/>
    <property type="match status" value="1"/>
</dbReference>
<dbReference type="Gene3D" id="2.130.10.120">
    <property type="entry name" value="Prolyl oligopeptidase, N-terminal domain"/>
    <property type="match status" value="1"/>
</dbReference>
<dbReference type="InterPro" id="IPR002470">
    <property type="entry name" value="Peptidase_S9A"/>
</dbReference>
<dbReference type="PANTHER" id="PTHR42881:SF2">
    <property type="entry name" value="PROLYL ENDOPEPTIDASE"/>
    <property type="match status" value="1"/>
</dbReference>
<dbReference type="PANTHER" id="PTHR42881">
    <property type="entry name" value="PROLYL ENDOPEPTIDASE"/>
    <property type="match status" value="1"/>
</dbReference>
<proteinExistence type="predicted"/>
<feature type="domain" description="Peptidase S9A N-terminal" evidence="8">
    <location>
        <begin position="35"/>
        <end position="456"/>
    </location>
</feature>
<dbReference type="Pfam" id="PF02897">
    <property type="entry name" value="Peptidase_S9_N"/>
    <property type="match status" value="1"/>
</dbReference>
<name>A0ABV3QFK3_9GAMM</name>
<evidence type="ECO:0000259" key="7">
    <source>
        <dbReference type="Pfam" id="PF00326"/>
    </source>
</evidence>
<dbReference type="EMBL" id="JBFOHK010000003">
    <property type="protein sequence ID" value="MEW9572613.1"/>
    <property type="molecule type" value="Genomic_DNA"/>
</dbReference>
<evidence type="ECO:0000256" key="6">
    <source>
        <dbReference type="SAM" id="SignalP"/>
    </source>
</evidence>
<keyword evidence="4" id="KW-0378">Hydrolase</keyword>
<keyword evidence="6" id="KW-0732">Signal</keyword>